<proteinExistence type="predicted"/>
<evidence type="ECO:0000313" key="2">
    <source>
        <dbReference type="EMBL" id="KPZ07928.1"/>
    </source>
</evidence>
<name>A0AA40P9J3_9PSED</name>
<accession>A0AA40P9J3</accession>
<feature type="transmembrane region" description="Helical" evidence="1">
    <location>
        <begin position="7"/>
        <end position="25"/>
    </location>
</feature>
<evidence type="ECO:0000256" key="1">
    <source>
        <dbReference type="SAM" id="Phobius"/>
    </source>
</evidence>
<keyword evidence="1" id="KW-0812">Transmembrane</keyword>
<keyword evidence="1" id="KW-1133">Transmembrane helix</keyword>
<evidence type="ECO:0000313" key="3">
    <source>
        <dbReference type="Proteomes" id="UP000050523"/>
    </source>
</evidence>
<feature type="transmembrane region" description="Helical" evidence="1">
    <location>
        <begin position="45"/>
        <end position="63"/>
    </location>
</feature>
<dbReference type="EMBL" id="LJRO01000013">
    <property type="protein sequence ID" value="KPZ07928.1"/>
    <property type="molecule type" value="Genomic_DNA"/>
</dbReference>
<organism evidence="2 3">
    <name type="scientific">Pseudomonas tremae</name>
    <dbReference type="NCBI Taxonomy" id="200454"/>
    <lineage>
        <taxon>Bacteria</taxon>
        <taxon>Pseudomonadati</taxon>
        <taxon>Pseudomonadota</taxon>
        <taxon>Gammaproteobacteria</taxon>
        <taxon>Pseudomonadales</taxon>
        <taxon>Pseudomonadaceae</taxon>
        <taxon>Pseudomonas</taxon>
    </lineage>
</organism>
<dbReference type="RefSeq" id="WP_147461986.1">
    <property type="nucleotide sequence ID" value="NZ_LJRO01000013.1"/>
</dbReference>
<comment type="caution">
    <text evidence="2">The sequence shown here is derived from an EMBL/GenBank/DDBJ whole genome shotgun (WGS) entry which is preliminary data.</text>
</comment>
<sequence length="173" mass="19927">MKWNEKWMWGAIVFYIVSVAGVYIFNLHDYPFSKSPGDWGTIGDYFGGLINPPTSLIALYFFIKTYLSQKEELSATKIALEDSAKHQEALAKAQILSIQAAAKFEEIKFWSSEVERCTIATNNNRKTWNLNGKQLFTDEEIHGYRLSCFAMMDKLLKESKLLQVEVEDLRKQP</sequence>
<dbReference type="Proteomes" id="UP000050523">
    <property type="component" value="Unassembled WGS sequence"/>
</dbReference>
<protein>
    <submittedName>
        <fullName evidence="2">Uncharacterized protein</fullName>
    </submittedName>
</protein>
<gene>
    <name evidence="2" type="ORF">ALO43_02217</name>
</gene>
<reference evidence="2 3" key="1">
    <citation type="submission" date="2015-09" db="EMBL/GenBank/DDBJ databases">
        <title>Genome announcement of multiple Pseudomonas syringae strains.</title>
        <authorList>
            <person name="Thakur S."/>
            <person name="Wang P.W."/>
            <person name="Gong Y."/>
            <person name="Weir B.S."/>
            <person name="Guttman D.S."/>
        </authorList>
    </citation>
    <scope>NUCLEOTIDE SEQUENCE [LARGE SCALE GENOMIC DNA]</scope>
    <source>
        <strain evidence="2 3">ICMP9151</strain>
    </source>
</reference>
<keyword evidence="1" id="KW-0472">Membrane</keyword>
<dbReference type="AlphaFoldDB" id="A0AA40P9J3"/>